<protein>
    <submittedName>
        <fullName evidence="2">GAF domain-containing protein</fullName>
    </submittedName>
</protein>
<reference evidence="3" key="1">
    <citation type="journal article" date="2019" name="Int. J. Syst. Evol. Microbiol.">
        <title>The Global Catalogue of Microorganisms (GCM) 10K type strain sequencing project: providing services to taxonomists for standard genome sequencing and annotation.</title>
        <authorList>
            <consortium name="The Broad Institute Genomics Platform"/>
            <consortium name="The Broad Institute Genome Sequencing Center for Infectious Disease"/>
            <person name="Wu L."/>
            <person name="Ma J."/>
        </authorList>
    </citation>
    <scope>NUCLEOTIDE SEQUENCE [LARGE SCALE GENOMIC DNA]</scope>
    <source>
        <strain evidence="3">CCUG 49571</strain>
    </source>
</reference>
<dbReference type="SUPFAM" id="SSF55781">
    <property type="entry name" value="GAF domain-like"/>
    <property type="match status" value="1"/>
</dbReference>
<proteinExistence type="predicted"/>
<keyword evidence="3" id="KW-1185">Reference proteome</keyword>
<dbReference type="Gene3D" id="3.30.450.40">
    <property type="match status" value="1"/>
</dbReference>
<dbReference type="Proteomes" id="UP001596028">
    <property type="component" value="Unassembled WGS sequence"/>
</dbReference>
<name>A0ABV9FBP6_9BACL</name>
<evidence type="ECO:0000313" key="3">
    <source>
        <dbReference type="Proteomes" id="UP001596028"/>
    </source>
</evidence>
<accession>A0ABV9FBP6</accession>
<organism evidence="2 3">
    <name type="scientific">Cohnella hongkongensis</name>
    <dbReference type="NCBI Taxonomy" id="178337"/>
    <lineage>
        <taxon>Bacteria</taxon>
        <taxon>Bacillati</taxon>
        <taxon>Bacillota</taxon>
        <taxon>Bacilli</taxon>
        <taxon>Bacillales</taxon>
        <taxon>Paenibacillaceae</taxon>
        <taxon>Cohnella</taxon>
    </lineage>
</organism>
<feature type="domain" description="GAF" evidence="1">
    <location>
        <begin position="3"/>
        <end position="135"/>
    </location>
</feature>
<comment type="caution">
    <text evidence="2">The sequence shown here is derived from an EMBL/GenBank/DDBJ whole genome shotgun (WGS) entry which is preliminary data.</text>
</comment>
<evidence type="ECO:0000313" key="2">
    <source>
        <dbReference type="EMBL" id="MFC4597624.1"/>
    </source>
</evidence>
<dbReference type="Pfam" id="PF13185">
    <property type="entry name" value="GAF_2"/>
    <property type="match status" value="1"/>
</dbReference>
<dbReference type="InterPro" id="IPR029016">
    <property type="entry name" value="GAF-like_dom_sf"/>
</dbReference>
<dbReference type="EMBL" id="JBHSEP010000002">
    <property type="protein sequence ID" value="MFC4597624.1"/>
    <property type="molecule type" value="Genomic_DNA"/>
</dbReference>
<gene>
    <name evidence="2" type="ORF">ACFO3S_05190</name>
</gene>
<sequence length="142" mass="15776">MQTMDTRIQGVLDEIREVLASDLTALAVIDRRERSARWRWASGNLNERYSYITVGYGQGIEGEVIKVGRGLAWDNGSDKKRADSILLTEQLQSAYAVPIVAERDIVGILLAGNRTKRAYSSPEKEAVANAAAKIAEWIRDLI</sequence>
<dbReference type="InterPro" id="IPR003018">
    <property type="entry name" value="GAF"/>
</dbReference>
<evidence type="ECO:0000259" key="1">
    <source>
        <dbReference type="Pfam" id="PF13185"/>
    </source>
</evidence>
<dbReference type="RefSeq" id="WP_378093004.1">
    <property type="nucleotide sequence ID" value="NZ_JBHSEP010000002.1"/>
</dbReference>